<reference evidence="2" key="2">
    <citation type="submission" date="2025-08" db="UniProtKB">
        <authorList>
            <consortium name="RefSeq"/>
        </authorList>
    </citation>
    <scope>IDENTIFICATION</scope>
</reference>
<name>A0ABM1FDB9_SOLPN</name>
<dbReference type="GeneID" id="107001835"/>
<organism evidence="1 2">
    <name type="scientific">Solanum pennellii</name>
    <name type="common">Tomato</name>
    <name type="synonym">Lycopersicon pennellii</name>
    <dbReference type="NCBI Taxonomy" id="28526"/>
    <lineage>
        <taxon>Eukaryota</taxon>
        <taxon>Viridiplantae</taxon>
        <taxon>Streptophyta</taxon>
        <taxon>Embryophyta</taxon>
        <taxon>Tracheophyta</taxon>
        <taxon>Spermatophyta</taxon>
        <taxon>Magnoliopsida</taxon>
        <taxon>eudicotyledons</taxon>
        <taxon>Gunneridae</taxon>
        <taxon>Pentapetalae</taxon>
        <taxon>asterids</taxon>
        <taxon>lamiids</taxon>
        <taxon>Solanales</taxon>
        <taxon>Solanaceae</taxon>
        <taxon>Solanoideae</taxon>
        <taxon>Solaneae</taxon>
        <taxon>Solanum</taxon>
        <taxon>Solanum subgen. Lycopersicon</taxon>
    </lineage>
</organism>
<protein>
    <submittedName>
        <fullName evidence="2">Uncharacterized protein LOC107001835</fullName>
    </submittedName>
</protein>
<keyword evidence="1" id="KW-1185">Reference proteome</keyword>
<accession>A0ABM1FDB9</accession>
<dbReference type="RefSeq" id="XP_015055282.1">
    <property type="nucleotide sequence ID" value="XM_015199796.2"/>
</dbReference>
<reference evidence="1" key="1">
    <citation type="journal article" date="2014" name="Nat. Genet.">
        <title>The genome of the stress-tolerant wild tomato species Solanum pennellii.</title>
        <authorList>
            <person name="Bolger A."/>
            <person name="Scossa F."/>
            <person name="Bolger M.E."/>
            <person name="Lanz C."/>
            <person name="Maumus F."/>
            <person name="Tohge T."/>
            <person name="Quesneville H."/>
            <person name="Alseekh S."/>
            <person name="Sorensen I."/>
            <person name="Lichtenstein G."/>
            <person name="Fich E.A."/>
            <person name="Conte M."/>
            <person name="Keller H."/>
            <person name="Schneeberger K."/>
            <person name="Schwacke R."/>
            <person name="Ofner I."/>
            <person name="Vrebalov J."/>
            <person name="Xu Y."/>
            <person name="Osorio S."/>
            <person name="Aflitos S.A."/>
            <person name="Schijlen E."/>
            <person name="Jimenez-Gomez J.M."/>
            <person name="Ryngajllo M."/>
            <person name="Kimura S."/>
            <person name="Kumar R."/>
            <person name="Koenig D."/>
            <person name="Headland L.R."/>
            <person name="Maloof J.N."/>
            <person name="Sinha N."/>
            <person name="van Ham R.C."/>
            <person name="Lankhorst R.K."/>
            <person name="Mao L."/>
            <person name="Vogel A."/>
            <person name="Arsova B."/>
            <person name="Panstruga R."/>
            <person name="Fei Z."/>
            <person name="Rose J.K."/>
            <person name="Zamir D."/>
            <person name="Carrari F."/>
            <person name="Giovannoni J.J."/>
            <person name="Weigel D."/>
            <person name="Usadel B."/>
            <person name="Fernie A.R."/>
        </authorList>
    </citation>
    <scope>NUCLEOTIDE SEQUENCE [LARGE SCALE GENOMIC DNA]</scope>
    <source>
        <strain evidence="1">cv. LA0716</strain>
    </source>
</reference>
<proteinExistence type="predicted"/>
<evidence type="ECO:0000313" key="1">
    <source>
        <dbReference type="Proteomes" id="UP000694930"/>
    </source>
</evidence>
<dbReference type="Proteomes" id="UP000694930">
    <property type="component" value="Chromosome 10"/>
</dbReference>
<gene>
    <name evidence="2" type="primary">LOC107001835</name>
</gene>
<sequence>MMQYLVLPLYGEMSTTDGNKRKCIHDNSRKKITNQANKRSKGMAPLETDIKKEVKCRFCRKNGHIMQDLSSFNNGLLKKDLRNLRKPVGSERSIYTGNKMQSHLEAIGTCI</sequence>
<evidence type="ECO:0000313" key="2">
    <source>
        <dbReference type="RefSeq" id="XP_015055282.1"/>
    </source>
</evidence>